<dbReference type="AlphaFoldDB" id="A0A1F5VD70"/>
<gene>
    <name evidence="2" type="ORF">A2Y62_05825</name>
</gene>
<feature type="transmembrane region" description="Helical" evidence="1">
    <location>
        <begin position="56"/>
        <end position="74"/>
    </location>
</feature>
<protein>
    <submittedName>
        <fullName evidence="2">Uncharacterized protein</fullName>
    </submittedName>
</protein>
<proteinExistence type="predicted"/>
<evidence type="ECO:0000256" key="1">
    <source>
        <dbReference type="SAM" id="Phobius"/>
    </source>
</evidence>
<keyword evidence="1" id="KW-0812">Transmembrane</keyword>
<accession>A0A1F5VD70</accession>
<evidence type="ECO:0000313" key="2">
    <source>
        <dbReference type="EMBL" id="OGF61389.1"/>
    </source>
</evidence>
<keyword evidence="1" id="KW-0472">Membrane</keyword>
<name>A0A1F5VD70_9BACT</name>
<dbReference type="Proteomes" id="UP000178943">
    <property type="component" value="Unassembled WGS sequence"/>
</dbReference>
<feature type="transmembrane region" description="Helical" evidence="1">
    <location>
        <begin position="112"/>
        <end position="131"/>
    </location>
</feature>
<reference evidence="2 3" key="1">
    <citation type="journal article" date="2016" name="Nat. Commun.">
        <title>Thousands of microbial genomes shed light on interconnected biogeochemical processes in an aquifer system.</title>
        <authorList>
            <person name="Anantharaman K."/>
            <person name="Brown C.T."/>
            <person name="Hug L.A."/>
            <person name="Sharon I."/>
            <person name="Castelle C.J."/>
            <person name="Probst A.J."/>
            <person name="Thomas B.C."/>
            <person name="Singh A."/>
            <person name="Wilkins M.J."/>
            <person name="Karaoz U."/>
            <person name="Brodie E.L."/>
            <person name="Williams K.H."/>
            <person name="Hubbard S.S."/>
            <person name="Banfield J.F."/>
        </authorList>
    </citation>
    <scope>NUCLEOTIDE SEQUENCE [LARGE SCALE GENOMIC DNA]</scope>
</reference>
<comment type="caution">
    <text evidence="2">The sequence shown here is derived from an EMBL/GenBank/DDBJ whole genome shotgun (WGS) entry which is preliminary data.</text>
</comment>
<organism evidence="2 3">
    <name type="scientific">Candidatus Fischerbacteria bacterium RBG_13_37_8</name>
    <dbReference type="NCBI Taxonomy" id="1817863"/>
    <lineage>
        <taxon>Bacteria</taxon>
        <taxon>Candidatus Fischeribacteriota</taxon>
    </lineage>
</organism>
<feature type="transmembrane region" description="Helical" evidence="1">
    <location>
        <begin position="21"/>
        <end position="44"/>
    </location>
</feature>
<keyword evidence="1" id="KW-1133">Transmembrane helix</keyword>
<dbReference type="EMBL" id="MFGW01000197">
    <property type="protein sequence ID" value="OGF61389.1"/>
    <property type="molecule type" value="Genomic_DNA"/>
</dbReference>
<evidence type="ECO:0000313" key="3">
    <source>
        <dbReference type="Proteomes" id="UP000178943"/>
    </source>
</evidence>
<feature type="transmembrane region" description="Helical" evidence="1">
    <location>
        <begin position="81"/>
        <end position="100"/>
    </location>
</feature>
<sequence>MEEEKTPIEPRKEKTKLPLGIRFIANAAIIIFGFLSCAGIYWIWTIDLIKRHGHASNLVFYTMTLIVAFILAVLMRKGLKFANYALGGLFILMGYHVWHAGASDDNPGLLDVIGYASIFIGCFLLLVRVIFRPAKEKTK</sequence>